<evidence type="ECO:0000256" key="6">
    <source>
        <dbReference type="ARBA" id="ARBA00022723"/>
    </source>
</evidence>
<gene>
    <name evidence="12" type="ORF">A3F84_24625</name>
</gene>
<comment type="subunit">
    <text evidence="3">Homodimer.</text>
</comment>
<organism evidence="12 13">
    <name type="scientific">Handelsmanbacteria sp. (strain RIFCSPLOWO2_12_FULL_64_10)</name>
    <dbReference type="NCBI Taxonomy" id="1817868"/>
    <lineage>
        <taxon>Bacteria</taxon>
        <taxon>Candidatus Handelsmaniibacteriota</taxon>
    </lineage>
</organism>
<keyword evidence="10" id="KW-0804">Transcription</keyword>
<evidence type="ECO:0000256" key="5">
    <source>
        <dbReference type="ARBA" id="ARBA00022491"/>
    </source>
</evidence>
<keyword evidence="7 11" id="KW-0862">Zinc</keyword>
<keyword evidence="6 11" id="KW-0479">Metal-binding</keyword>
<sequence>MTAEREKILTEVINRVGHFDVETLFAQMREKGHSVSRATIYRTLDIMMKCGLVRKMWVGEDRFLYESAYARRELPRGVGGRHGHLVCEKCGKVEEFFDETVDARLEAICWRSNFMAKGRSLQVFGLCETCRREAMDELPDVR</sequence>
<dbReference type="Proteomes" id="UP000178606">
    <property type="component" value="Unassembled WGS sequence"/>
</dbReference>
<dbReference type="Pfam" id="PF01475">
    <property type="entry name" value="FUR"/>
    <property type="match status" value="1"/>
</dbReference>
<dbReference type="Gene3D" id="1.10.10.10">
    <property type="entry name" value="Winged helix-like DNA-binding domain superfamily/Winged helix DNA-binding domain"/>
    <property type="match status" value="1"/>
</dbReference>
<keyword evidence="9" id="KW-0238">DNA-binding</keyword>
<evidence type="ECO:0000256" key="2">
    <source>
        <dbReference type="ARBA" id="ARBA00007957"/>
    </source>
</evidence>
<dbReference type="AlphaFoldDB" id="A0A1F6C2B7"/>
<feature type="binding site" evidence="11">
    <location>
        <position position="90"/>
    </location>
    <ligand>
        <name>Zn(2+)</name>
        <dbReference type="ChEBI" id="CHEBI:29105"/>
    </ligand>
</feature>
<feature type="binding site" evidence="11">
    <location>
        <position position="130"/>
    </location>
    <ligand>
        <name>Zn(2+)</name>
        <dbReference type="ChEBI" id="CHEBI:29105"/>
    </ligand>
</feature>
<evidence type="ECO:0000256" key="7">
    <source>
        <dbReference type="ARBA" id="ARBA00022833"/>
    </source>
</evidence>
<evidence type="ECO:0000256" key="3">
    <source>
        <dbReference type="ARBA" id="ARBA00011738"/>
    </source>
</evidence>
<dbReference type="GO" id="GO:0000976">
    <property type="term" value="F:transcription cis-regulatory region binding"/>
    <property type="evidence" value="ECO:0007669"/>
    <property type="project" value="TreeGrafter"/>
</dbReference>
<keyword evidence="4" id="KW-0963">Cytoplasm</keyword>
<protein>
    <recommendedName>
        <fullName evidence="14">Transcriptional repressor</fullName>
    </recommendedName>
</protein>
<evidence type="ECO:0000256" key="11">
    <source>
        <dbReference type="PIRSR" id="PIRSR602481-1"/>
    </source>
</evidence>
<dbReference type="InterPro" id="IPR043135">
    <property type="entry name" value="Fur_C"/>
</dbReference>
<keyword evidence="8" id="KW-0805">Transcription regulation</keyword>
<dbReference type="GO" id="GO:0005829">
    <property type="term" value="C:cytosol"/>
    <property type="evidence" value="ECO:0007669"/>
    <property type="project" value="TreeGrafter"/>
</dbReference>
<dbReference type="SUPFAM" id="SSF46785">
    <property type="entry name" value="Winged helix' DNA-binding domain"/>
    <property type="match status" value="1"/>
</dbReference>
<evidence type="ECO:0000313" key="13">
    <source>
        <dbReference type="Proteomes" id="UP000178606"/>
    </source>
</evidence>
<dbReference type="PANTHER" id="PTHR33202">
    <property type="entry name" value="ZINC UPTAKE REGULATION PROTEIN"/>
    <property type="match status" value="1"/>
</dbReference>
<comment type="similarity">
    <text evidence="2">Belongs to the Fur family.</text>
</comment>
<dbReference type="InterPro" id="IPR002481">
    <property type="entry name" value="FUR"/>
</dbReference>
<evidence type="ECO:0000256" key="8">
    <source>
        <dbReference type="ARBA" id="ARBA00023015"/>
    </source>
</evidence>
<name>A0A1F6C2B7_HANXR</name>
<evidence type="ECO:0000256" key="10">
    <source>
        <dbReference type="ARBA" id="ARBA00023163"/>
    </source>
</evidence>
<dbReference type="GO" id="GO:0045892">
    <property type="term" value="P:negative regulation of DNA-templated transcription"/>
    <property type="evidence" value="ECO:0007669"/>
    <property type="project" value="TreeGrafter"/>
</dbReference>
<dbReference type="GO" id="GO:0003700">
    <property type="term" value="F:DNA-binding transcription factor activity"/>
    <property type="evidence" value="ECO:0007669"/>
    <property type="project" value="InterPro"/>
</dbReference>
<feature type="binding site" evidence="11">
    <location>
        <position position="87"/>
    </location>
    <ligand>
        <name>Zn(2+)</name>
        <dbReference type="ChEBI" id="CHEBI:29105"/>
    </ligand>
</feature>
<evidence type="ECO:0000256" key="4">
    <source>
        <dbReference type="ARBA" id="ARBA00022490"/>
    </source>
</evidence>
<reference evidence="12 13" key="1">
    <citation type="journal article" date="2016" name="Nat. Commun.">
        <title>Thousands of microbial genomes shed light on interconnected biogeochemical processes in an aquifer system.</title>
        <authorList>
            <person name="Anantharaman K."/>
            <person name="Brown C.T."/>
            <person name="Hug L.A."/>
            <person name="Sharon I."/>
            <person name="Castelle C.J."/>
            <person name="Probst A.J."/>
            <person name="Thomas B.C."/>
            <person name="Singh A."/>
            <person name="Wilkins M.J."/>
            <person name="Karaoz U."/>
            <person name="Brodie E.L."/>
            <person name="Williams K.H."/>
            <person name="Hubbard S.S."/>
            <person name="Banfield J.F."/>
        </authorList>
    </citation>
    <scope>NUCLEOTIDE SEQUENCE [LARGE SCALE GENOMIC DNA]</scope>
    <source>
        <strain evidence="13">RIFCSPLOWO2_12_FULL_64_10</strain>
    </source>
</reference>
<dbReference type="GO" id="GO:0008270">
    <property type="term" value="F:zinc ion binding"/>
    <property type="evidence" value="ECO:0007669"/>
    <property type="project" value="TreeGrafter"/>
</dbReference>
<dbReference type="Gene3D" id="3.30.1490.190">
    <property type="match status" value="1"/>
</dbReference>
<dbReference type="CDD" id="cd07153">
    <property type="entry name" value="Fur_like"/>
    <property type="match status" value="1"/>
</dbReference>
<comment type="caution">
    <text evidence="12">The sequence shown here is derived from an EMBL/GenBank/DDBJ whole genome shotgun (WGS) entry which is preliminary data.</text>
</comment>
<evidence type="ECO:0000256" key="1">
    <source>
        <dbReference type="ARBA" id="ARBA00004496"/>
    </source>
</evidence>
<comment type="cofactor">
    <cofactor evidence="11">
        <name>Zn(2+)</name>
        <dbReference type="ChEBI" id="CHEBI:29105"/>
    </cofactor>
    <text evidence="11">Binds 1 zinc ion per subunit.</text>
</comment>
<accession>A0A1F6C2B7</accession>
<dbReference type="InterPro" id="IPR036390">
    <property type="entry name" value="WH_DNA-bd_sf"/>
</dbReference>
<proteinExistence type="inferred from homology"/>
<evidence type="ECO:0008006" key="14">
    <source>
        <dbReference type="Google" id="ProtNLM"/>
    </source>
</evidence>
<evidence type="ECO:0000256" key="9">
    <source>
        <dbReference type="ARBA" id="ARBA00023125"/>
    </source>
</evidence>
<dbReference type="PANTHER" id="PTHR33202:SF2">
    <property type="entry name" value="FERRIC UPTAKE REGULATION PROTEIN"/>
    <property type="match status" value="1"/>
</dbReference>
<dbReference type="EMBL" id="MFKF01000438">
    <property type="protein sequence ID" value="OGG43355.1"/>
    <property type="molecule type" value="Genomic_DNA"/>
</dbReference>
<keyword evidence="5" id="KW-0678">Repressor</keyword>
<dbReference type="GO" id="GO:1900376">
    <property type="term" value="P:regulation of secondary metabolite biosynthetic process"/>
    <property type="evidence" value="ECO:0007669"/>
    <property type="project" value="TreeGrafter"/>
</dbReference>
<evidence type="ECO:0000313" key="12">
    <source>
        <dbReference type="EMBL" id="OGG43355.1"/>
    </source>
</evidence>
<dbReference type="InterPro" id="IPR036388">
    <property type="entry name" value="WH-like_DNA-bd_sf"/>
</dbReference>
<comment type="subcellular location">
    <subcellularLocation>
        <location evidence="1">Cytoplasm</location>
    </subcellularLocation>
</comment>
<feature type="binding site" evidence="11">
    <location>
        <position position="127"/>
    </location>
    <ligand>
        <name>Zn(2+)</name>
        <dbReference type="ChEBI" id="CHEBI:29105"/>
    </ligand>
</feature>